<comment type="subcellular location">
    <subcellularLocation>
        <location evidence="1">Cytoplasmic vesicle</location>
        <location evidence="1">Secretory vesicle</location>
        <location evidence="1">Acrosome</location>
    </subcellularLocation>
</comment>
<dbReference type="AlphaFoldDB" id="M6VCL8"/>
<dbReference type="EMBL" id="AKWD02000011">
    <property type="protein sequence ID" value="EMO55207.1"/>
    <property type="molecule type" value="Genomic_DNA"/>
</dbReference>
<name>M6VCL8_9LEPT</name>
<evidence type="ECO:0000256" key="3">
    <source>
        <dbReference type="ARBA" id="ARBA00023329"/>
    </source>
</evidence>
<dbReference type="PANTHER" id="PTHR46511">
    <property type="entry name" value="MORN REPEAT-CONTAINING PROTEIN 3"/>
    <property type="match status" value="1"/>
</dbReference>
<dbReference type="OrthoDB" id="330906at2"/>
<dbReference type="PANTHER" id="PTHR46511:SF1">
    <property type="entry name" value="MORN REPEAT-CONTAINING PROTEIN 3"/>
    <property type="match status" value="1"/>
</dbReference>
<organism evidence="6 7">
    <name type="scientific">Leptospira noguchii</name>
    <dbReference type="NCBI Taxonomy" id="28182"/>
    <lineage>
        <taxon>Bacteria</taxon>
        <taxon>Pseudomonadati</taxon>
        <taxon>Spirochaetota</taxon>
        <taxon>Spirochaetia</taxon>
        <taxon>Leptospirales</taxon>
        <taxon>Leptospiraceae</taxon>
        <taxon>Leptospira</taxon>
    </lineage>
</organism>
<keyword evidence="2" id="KW-0677">Repeat</keyword>
<proteinExistence type="predicted"/>
<dbReference type="InterPro" id="IPR003409">
    <property type="entry name" value="MORN"/>
</dbReference>
<sequence length="181" mass="20211">MFKLKIFILFCVGSFSIFSQTKKKCLSGDCENGKGIFRDSFRNEYAGTFVNGKLEGFAEVKFKNNETFSGIRNNSMRRGKGQWTDSNTGKVVYGTWIEGGSCDDDGCESWHEFISDSNVKCVFRGTFLEGKKTGNGSYTCNNGESFEGTYSNDLANGPGKLIYSDRVVFEGEFKDGRPVRK</sequence>
<evidence type="ECO:0000256" key="4">
    <source>
        <dbReference type="ARBA" id="ARBA00039854"/>
    </source>
</evidence>
<evidence type="ECO:0000313" key="6">
    <source>
        <dbReference type="EMBL" id="EMO55207.1"/>
    </source>
</evidence>
<accession>M6VCL8</accession>
<reference evidence="6 7" key="1">
    <citation type="submission" date="2013-01" db="EMBL/GenBank/DDBJ databases">
        <authorList>
            <person name="Harkins D.M."/>
            <person name="Durkin A.S."/>
            <person name="Brinkac L.M."/>
            <person name="Haft D.H."/>
            <person name="Selengut J.D."/>
            <person name="Sanka R."/>
            <person name="DePew J."/>
            <person name="Purushe J."/>
            <person name="Matthias M.A."/>
            <person name="Vinetz J.M."/>
            <person name="Sutton G.G."/>
            <person name="Nierman W.C."/>
            <person name="Fouts D.E."/>
        </authorList>
    </citation>
    <scope>NUCLEOTIDE SEQUENCE [LARGE SCALE GENOMIC DNA]</scope>
    <source>
        <strain evidence="6 7">HAI1536</strain>
    </source>
</reference>
<evidence type="ECO:0000256" key="2">
    <source>
        <dbReference type="ARBA" id="ARBA00022737"/>
    </source>
</evidence>
<dbReference type="SUPFAM" id="SSF82185">
    <property type="entry name" value="Histone H3 K4-specific methyltransferase SET7/9 N-terminal domain"/>
    <property type="match status" value="2"/>
</dbReference>
<dbReference type="STRING" id="28182.GCA_001568325_00340"/>
<evidence type="ECO:0000256" key="1">
    <source>
        <dbReference type="ARBA" id="ARBA00004218"/>
    </source>
</evidence>
<dbReference type="GO" id="GO:0031410">
    <property type="term" value="C:cytoplasmic vesicle"/>
    <property type="evidence" value="ECO:0007669"/>
    <property type="project" value="UniProtKB-KW"/>
</dbReference>
<dbReference type="InterPro" id="IPR052472">
    <property type="entry name" value="MORN3"/>
</dbReference>
<dbReference type="SMART" id="SM00698">
    <property type="entry name" value="MORN"/>
    <property type="match status" value="3"/>
</dbReference>
<comment type="caution">
    <text evidence="6">The sequence shown here is derived from an EMBL/GenBank/DDBJ whole genome shotgun (WGS) entry which is preliminary data.</text>
</comment>
<dbReference type="Gene3D" id="2.20.110.10">
    <property type="entry name" value="Histone H3 K4-specific methyltransferase SET7/9 N-terminal domain"/>
    <property type="match status" value="1"/>
</dbReference>
<keyword evidence="3" id="KW-0968">Cytoplasmic vesicle</keyword>
<dbReference type="Proteomes" id="UP000012112">
    <property type="component" value="Unassembled WGS sequence"/>
</dbReference>
<gene>
    <name evidence="6" type="ORF">LEP1GSC172_2287</name>
</gene>
<protein>
    <recommendedName>
        <fullName evidence="4">MORN repeat-containing protein 3</fullName>
    </recommendedName>
</protein>
<evidence type="ECO:0000313" key="7">
    <source>
        <dbReference type="Proteomes" id="UP000012112"/>
    </source>
</evidence>
<dbReference type="RefSeq" id="WP_002176896.1">
    <property type="nucleotide sequence ID" value="NZ_AKWD02000011.1"/>
</dbReference>
<evidence type="ECO:0000256" key="5">
    <source>
        <dbReference type="ARBA" id="ARBA00045851"/>
    </source>
</evidence>
<comment type="function">
    <text evidence="5">Assembles a suppression complex (suppresome) by tethering SIRT1 and MDM2 to regulate composite modifications of p53/TP53. Confers both deacetylation-mediated functional inactivation, by SIRT1, and ubiquitination-dependent degradation, by MDM2, of p53/TP53, promoting a proliferative and cell survival behaviors. May play a role in the regulation of spermatogenesis.</text>
</comment>
<dbReference type="Pfam" id="PF02493">
    <property type="entry name" value="MORN"/>
    <property type="match status" value="4"/>
</dbReference>